<comment type="caution">
    <text evidence="1">The sequence shown here is derived from an EMBL/GenBank/DDBJ whole genome shotgun (WGS) entry which is preliminary data.</text>
</comment>
<protein>
    <submittedName>
        <fullName evidence="1">Uncharacterized protein</fullName>
    </submittedName>
</protein>
<organism evidence="1 2">
    <name type="scientific">Candidatus Magnetominusculus xianensis</name>
    <dbReference type="NCBI Taxonomy" id="1748249"/>
    <lineage>
        <taxon>Bacteria</taxon>
        <taxon>Pseudomonadati</taxon>
        <taxon>Nitrospirota</taxon>
        <taxon>Nitrospiria</taxon>
        <taxon>Nitrospirales</taxon>
        <taxon>Nitrospiraceae</taxon>
        <taxon>Candidatus Magnetominusculus</taxon>
    </lineage>
</organism>
<proteinExistence type="predicted"/>
<keyword evidence="2" id="KW-1185">Reference proteome</keyword>
<name>A0ABR5SEZ2_9BACT</name>
<evidence type="ECO:0000313" key="1">
    <source>
        <dbReference type="EMBL" id="KWT74983.1"/>
    </source>
</evidence>
<sequence>MQEELWEQAQLMGNTKGFGCYYDLSRLGDIPELPRLYNELCQSRESEGKKAVMRIESVSPDNQRLSPLALVAYT</sequence>
<dbReference type="Proteomes" id="UP000060487">
    <property type="component" value="Unassembled WGS sequence"/>
</dbReference>
<reference evidence="1 2" key="1">
    <citation type="submission" date="2015-11" db="EMBL/GenBank/DDBJ databases">
        <authorList>
            <person name="Lin W."/>
        </authorList>
    </citation>
    <scope>NUCLEOTIDE SEQUENCE [LARGE SCALE GENOMIC DNA]</scope>
    <source>
        <strain evidence="1 2">HCH-1</strain>
    </source>
</reference>
<accession>A0ABR5SEZ2</accession>
<dbReference type="EMBL" id="LNQR01000135">
    <property type="protein sequence ID" value="KWT74983.1"/>
    <property type="molecule type" value="Genomic_DNA"/>
</dbReference>
<evidence type="ECO:0000313" key="2">
    <source>
        <dbReference type="Proteomes" id="UP000060487"/>
    </source>
</evidence>
<gene>
    <name evidence="1" type="ORF">ASN18_3300</name>
</gene>